<reference evidence="5" key="2">
    <citation type="submission" date="2012-11" db="EMBL/GenBank/DDBJ databases">
        <authorList>
            <person name="Kuo A."/>
            <person name="Curtis B.A."/>
            <person name="Tanifuji G."/>
            <person name="Burki F."/>
            <person name="Gruber A."/>
            <person name="Irimia M."/>
            <person name="Maruyama S."/>
            <person name="Arias M.C."/>
            <person name="Ball S.G."/>
            <person name="Gile G.H."/>
            <person name="Hirakawa Y."/>
            <person name="Hopkins J.F."/>
            <person name="Rensing S.A."/>
            <person name="Schmutz J."/>
            <person name="Symeonidi A."/>
            <person name="Elias M."/>
            <person name="Eveleigh R.J."/>
            <person name="Herman E.K."/>
            <person name="Klute M.J."/>
            <person name="Nakayama T."/>
            <person name="Obornik M."/>
            <person name="Reyes-Prieto A."/>
            <person name="Armbrust E.V."/>
            <person name="Aves S.J."/>
            <person name="Beiko R.G."/>
            <person name="Coutinho P."/>
            <person name="Dacks J.B."/>
            <person name="Durnford D.G."/>
            <person name="Fast N.M."/>
            <person name="Green B.R."/>
            <person name="Grisdale C."/>
            <person name="Hempe F."/>
            <person name="Henrissat B."/>
            <person name="Hoppner M.P."/>
            <person name="Ishida K.-I."/>
            <person name="Kim E."/>
            <person name="Koreny L."/>
            <person name="Kroth P.G."/>
            <person name="Liu Y."/>
            <person name="Malik S.-B."/>
            <person name="Maier U.G."/>
            <person name="McRose D."/>
            <person name="Mock T."/>
            <person name="Neilson J.A."/>
            <person name="Onodera N.T."/>
            <person name="Poole A.M."/>
            <person name="Pritham E.J."/>
            <person name="Richards T.A."/>
            <person name="Rocap G."/>
            <person name="Roy S.W."/>
            <person name="Sarai C."/>
            <person name="Schaack S."/>
            <person name="Shirato S."/>
            <person name="Slamovits C.H."/>
            <person name="Spencer D.F."/>
            <person name="Suzuki S."/>
            <person name="Worden A.Z."/>
            <person name="Zauner S."/>
            <person name="Barry K."/>
            <person name="Bell C."/>
            <person name="Bharti A.K."/>
            <person name="Crow J.A."/>
            <person name="Grimwood J."/>
            <person name="Kramer R."/>
            <person name="Lindquist E."/>
            <person name="Lucas S."/>
            <person name="Salamov A."/>
            <person name="McFadden G.I."/>
            <person name="Lane C.E."/>
            <person name="Keeling P.J."/>
            <person name="Gray M.W."/>
            <person name="Grigoriev I.V."/>
            <person name="Archibald J.M."/>
        </authorList>
    </citation>
    <scope>NUCLEOTIDE SEQUENCE</scope>
    <source>
        <strain evidence="5">CCMP2712</strain>
    </source>
</reference>
<dbReference type="GeneID" id="17295852"/>
<gene>
    <name evidence="3" type="ORF">GUITHDRAFT_154522</name>
</gene>
<keyword evidence="2" id="KW-1133">Transmembrane helix</keyword>
<dbReference type="EMBL" id="JH993042">
    <property type="protein sequence ID" value="EKX39157.1"/>
    <property type="molecule type" value="Genomic_DNA"/>
</dbReference>
<dbReference type="Proteomes" id="UP000011087">
    <property type="component" value="Unassembled WGS sequence"/>
</dbReference>
<evidence type="ECO:0000256" key="1">
    <source>
        <dbReference type="SAM" id="MobiDB-lite"/>
    </source>
</evidence>
<keyword evidence="2" id="KW-0472">Membrane</keyword>
<dbReference type="HOGENOM" id="CLU_1542974_0_0_1"/>
<evidence type="ECO:0000313" key="4">
    <source>
        <dbReference type="EnsemblProtists" id="EKX39157"/>
    </source>
</evidence>
<dbReference type="KEGG" id="gtt:GUITHDRAFT_154522"/>
<proteinExistence type="predicted"/>
<reference evidence="4" key="3">
    <citation type="submission" date="2016-03" db="UniProtKB">
        <authorList>
            <consortium name="EnsemblProtists"/>
        </authorList>
    </citation>
    <scope>IDENTIFICATION</scope>
</reference>
<accession>L1ISS0</accession>
<dbReference type="RefSeq" id="XP_005826137.1">
    <property type="nucleotide sequence ID" value="XM_005826080.1"/>
</dbReference>
<evidence type="ECO:0000313" key="5">
    <source>
        <dbReference type="Proteomes" id="UP000011087"/>
    </source>
</evidence>
<evidence type="ECO:0000256" key="2">
    <source>
        <dbReference type="SAM" id="Phobius"/>
    </source>
</evidence>
<organism evidence="3">
    <name type="scientific">Guillardia theta (strain CCMP2712)</name>
    <name type="common">Cryptophyte</name>
    <dbReference type="NCBI Taxonomy" id="905079"/>
    <lineage>
        <taxon>Eukaryota</taxon>
        <taxon>Cryptophyceae</taxon>
        <taxon>Pyrenomonadales</taxon>
        <taxon>Geminigeraceae</taxon>
        <taxon>Guillardia</taxon>
    </lineage>
</organism>
<feature type="transmembrane region" description="Helical" evidence="2">
    <location>
        <begin position="69"/>
        <end position="85"/>
    </location>
</feature>
<evidence type="ECO:0000313" key="3">
    <source>
        <dbReference type="EMBL" id="EKX39157.1"/>
    </source>
</evidence>
<reference evidence="3 5" key="1">
    <citation type="journal article" date="2012" name="Nature">
        <title>Algal genomes reveal evolutionary mosaicism and the fate of nucleomorphs.</title>
        <authorList>
            <consortium name="DOE Joint Genome Institute"/>
            <person name="Curtis B.A."/>
            <person name="Tanifuji G."/>
            <person name="Burki F."/>
            <person name="Gruber A."/>
            <person name="Irimia M."/>
            <person name="Maruyama S."/>
            <person name="Arias M.C."/>
            <person name="Ball S.G."/>
            <person name="Gile G.H."/>
            <person name="Hirakawa Y."/>
            <person name="Hopkins J.F."/>
            <person name="Kuo A."/>
            <person name="Rensing S.A."/>
            <person name="Schmutz J."/>
            <person name="Symeonidi A."/>
            <person name="Elias M."/>
            <person name="Eveleigh R.J."/>
            <person name="Herman E.K."/>
            <person name="Klute M.J."/>
            <person name="Nakayama T."/>
            <person name="Obornik M."/>
            <person name="Reyes-Prieto A."/>
            <person name="Armbrust E.V."/>
            <person name="Aves S.J."/>
            <person name="Beiko R.G."/>
            <person name="Coutinho P."/>
            <person name="Dacks J.B."/>
            <person name="Durnford D.G."/>
            <person name="Fast N.M."/>
            <person name="Green B.R."/>
            <person name="Grisdale C.J."/>
            <person name="Hempel F."/>
            <person name="Henrissat B."/>
            <person name="Hoppner M.P."/>
            <person name="Ishida K."/>
            <person name="Kim E."/>
            <person name="Koreny L."/>
            <person name="Kroth P.G."/>
            <person name="Liu Y."/>
            <person name="Malik S.B."/>
            <person name="Maier U.G."/>
            <person name="McRose D."/>
            <person name="Mock T."/>
            <person name="Neilson J.A."/>
            <person name="Onodera N.T."/>
            <person name="Poole A.M."/>
            <person name="Pritham E.J."/>
            <person name="Richards T.A."/>
            <person name="Rocap G."/>
            <person name="Roy S.W."/>
            <person name="Sarai C."/>
            <person name="Schaack S."/>
            <person name="Shirato S."/>
            <person name="Slamovits C.H."/>
            <person name="Spencer D.F."/>
            <person name="Suzuki S."/>
            <person name="Worden A.Z."/>
            <person name="Zauner S."/>
            <person name="Barry K."/>
            <person name="Bell C."/>
            <person name="Bharti A.K."/>
            <person name="Crow J.A."/>
            <person name="Grimwood J."/>
            <person name="Kramer R."/>
            <person name="Lindquist E."/>
            <person name="Lucas S."/>
            <person name="Salamov A."/>
            <person name="McFadden G.I."/>
            <person name="Lane C.E."/>
            <person name="Keeling P.J."/>
            <person name="Gray M.W."/>
            <person name="Grigoriev I.V."/>
            <person name="Archibald J.M."/>
        </authorList>
    </citation>
    <scope>NUCLEOTIDE SEQUENCE</scope>
    <source>
        <strain evidence="3 5">CCMP2712</strain>
    </source>
</reference>
<sequence length="174" mass="19215">MAFAPPTLLLRTHTSMIVSSPQQQLRPHPLTTSPAGSTSATRPTRASCSLSMLSEEGGGASLVDLALDFPWFFVPGLTAVFFLLARGRSIGRFFEDILDFLDQKGGYVITEEQLKGKSTSEDAEINFKSIEESFNKPKPLQQDENINVFLLMLLIAPLLGWLQWAIKTGKNLPF</sequence>
<dbReference type="EnsemblProtists" id="EKX39157">
    <property type="protein sequence ID" value="EKX39157"/>
    <property type="gene ID" value="GUITHDRAFT_154522"/>
</dbReference>
<dbReference type="AlphaFoldDB" id="L1ISS0"/>
<name>L1ISS0_GUITC</name>
<feature type="region of interest" description="Disordered" evidence="1">
    <location>
        <begin position="19"/>
        <end position="43"/>
    </location>
</feature>
<keyword evidence="2" id="KW-0812">Transmembrane</keyword>
<feature type="transmembrane region" description="Helical" evidence="2">
    <location>
        <begin position="146"/>
        <end position="166"/>
    </location>
</feature>
<dbReference type="PaxDb" id="55529-EKX39157"/>
<protein>
    <submittedName>
        <fullName evidence="3 4">Uncharacterized protein</fullName>
    </submittedName>
</protein>
<keyword evidence="5" id="KW-1185">Reference proteome</keyword>